<sequence length="202" mass="23522">MNELWYKLKFAIQDDIEQLTAKHKTQNAADVLNETIKEAEQQTKAVGKLLERQRILRDEVTKELLEAEQLTEKRTEQLSLAEATGDEALIHYAKDEAEAYRRRRDELRSLEVETTESMIALERRFESMKHKVKDMQVRRLKLMGEENAKRANSRMDRIFSADLEPSSDEPGNRATTKDDDIASMRRRLEDLTAEEATIEKIV</sequence>
<name>A0ABR8PKZ1_9BACL</name>
<evidence type="ECO:0000313" key="3">
    <source>
        <dbReference type="EMBL" id="MBD7908739.1"/>
    </source>
</evidence>
<protein>
    <submittedName>
        <fullName evidence="3">PspA/IM30 family protein</fullName>
    </submittedName>
</protein>
<feature type="coiled-coil region" evidence="1">
    <location>
        <begin position="22"/>
        <end position="138"/>
    </location>
</feature>
<organism evidence="3 4">
    <name type="scientific">Sporosarcina gallistercoris</name>
    <dbReference type="NCBI Taxonomy" id="2762245"/>
    <lineage>
        <taxon>Bacteria</taxon>
        <taxon>Bacillati</taxon>
        <taxon>Bacillota</taxon>
        <taxon>Bacilli</taxon>
        <taxon>Bacillales</taxon>
        <taxon>Caryophanaceae</taxon>
        <taxon>Sporosarcina</taxon>
    </lineage>
</organism>
<keyword evidence="4" id="KW-1185">Reference proteome</keyword>
<dbReference type="RefSeq" id="WP_191690187.1">
    <property type="nucleotide sequence ID" value="NZ_JACSQY010000007.1"/>
</dbReference>
<gene>
    <name evidence="3" type="ORF">H9659_10395</name>
</gene>
<accession>A0ABR8PKZ1</accession>
<dbReference type="Proteomes" id="UP000659496">
    <property type="component" value="Unassembled WGS sequence"/>
</dbReference>
<evidence type="ECO:0000313" key="4">
    <source>
        <dbReference type="Proteomes" id="UP000659496"/>
    </source>
</evidence>
<reference evidence="3 4" key="1">
    <citation type="submission" date="2020-08" db="EMBL/GenBank/DDBJ databases">
        <title>A Genomic Blueprint of the Chicken Gut Microbiome.</title>
        <authorList>
            <person name="Gilroy R."/>
            <person name="Ravi A."/>
            <person name="Getino M."/>
            <person name="Pursley I."/>
            <person name="Horton D.L."/>
            <person name="Alikhan N.-F."/>
            <person name="Baker D."/>
            <person name="Gharbi K."/>
            <person name="Hall N."/>
            <person name="Watson M."/>
            <person name="Adriaenssens E.M."/>
            <person name="Foster-Nyarko E."/>
            <person name="Jarju S."/>
            <person name="Secka A."/>
            <person name="Antonio M."/>
            <person name="Oren A."/>
            <person name="Chaudhuri R."/>
            <person name="La Ragione R.M."/>
            <person name="Hildebrand F."/>
            <person name="Pallen M.J."/>
        </authorList>
    </citation>
    <scope>NUCLEOTIDE SEQUENCE [LARGE SCALE GENOMIC DNA]</scope>
    <source>
        <strain evidence="3 4">Sa3CUA8</strain>
    </source>
</reference>
<dbReference type="EMBL" id="JACSQY010000007">
    <property type="protein sequence ID" value="MBD7908739.1"/>
    <property type="molecule type" value="Genomic_DNA"/>
</dbReference>
<evidence type="ECO:0000256" key="2">
    <source>
        <dbReference type="SAM" id="MobiDB-lite"/>
    </source>
</evidence>
<proteinExistence type="predicted"/>
<comment type="caution">
    <text evidence="3">The sequence shown here is derived from an EMBL/GenBank/DDBJ whole genome shotgun (WGS) entry which is preliminary data.</text>
</comment>
<feature type="region of interest" description="Disordered" evidence="2">
    <location>
        <begin position="151"/>
        <end position="181"/>
    </location>
</feature>
<evidence type="ECO:0000256" key="1">
    <source>
        <dbReference type="SAM" id="Coils"/>
    </source>
</evidence>
<keyword evidence="1" id="KW-0175">Coiled coil</keyword>